<dbReference type="GO" id="GO:0007155">
    <property type="term" value="P:cell adhesion"/>
    <property type="evidence" value="ECO:0007669"/>
    <property type="project" value="InterPro"/>
</dbReference>
<organism evidence="7 8">
    <name type="scientific">Ruicaihuangia caeni</name>
    <dbReference type="NCBI Taxonomy" id="3042517"/>
    <lineage>
        <taxon>Bacteria</taxon>
        <taxon>Bacillati</taxon>
        <taxon>Actinomycetota</taxon>
        <taxon>Actinomycetes</taxon>
        <taxon>Micrococcales</taxon>
        <taxon>Microbacteriaceae</taxon>
        <taxon>Ruicaihuangia</taxon>
    </lineage>
</organism>
<gene>
    <name evidence="7" type="ORF">QF206_00105</name>
</gene>
<proteinExistence type="inferred from homology"/>
<comment type="similarity">
    <text evidence="5">Belongs to the bacterial solute-binding protein 9 family.</text>
</comment>
<dbReference type="PANTHER" id="PTHR42953:SF1">
    <property type="entry name" value="METAL-BINDING PROTEIN HI_0362-RELATED"/>
    <property type="match status" value="1"/>
</dbReference>
<comment type="subcellular location">
    <subcellularLocation>
        <location evidence="1">Cell envelope</location>
    </subcellularLocation>
</comment>
<comment type="caution">
    <text evidence="7">The sequence shown here is derived from an EMBL/GenBank/DDBJ whole genome shotgun (WGS) entry which is preliminary data.</text>
</comment>
<accession>A0AAW6T0M3</accession>
<dbReference type="Proteomes" id="UP001321506">
    <property type="component" value="Unassembled WGS sequence"/>
</dbReference>
<feature type="region of interest" description="Disordered" evidence="6">
    <location>
        <begin position="1"/>
        <end position="23"/>
    </location>
</feature>
<dbReference type="GO" id="GO:0030313">
    <property type="term" value="C:cell envelope"/>
    <property type="evidence" value="ECO:0007669"/>
    <property type="project" value="UniProtKB-SubCell"/>
</dbReference>
<evidence type="ECO:0000256" key="4">
    <source>
        <dbReference type="ARBA" id="ARBA00022729"/>
    </source>
</evidence>
<dbReference type="InterPro" id="IPR050492">
    <property type="entry name" value="Bact_metal-bind_prot9"/>
</dbReference>
<evidence type="ECO:0000313" key="7">
    <source>
        <dbReference type="EMBL" id="MDI2097371.1"/>
    </source>
</evidence>
<dbReference type="PANTHER" id="PTHR42953">
    <property type="entry name" value="HIGH-AFFINITY ZINC UPTAKE SYSTEM PROTEIN ZNUA-RELATED"/>
    <property type="match status" value="1"/>
</dbReference>
<dbReference type="PRINTS" id="PR00690">
    <property type="entry name" value="ADHESNFAMILY"/>
</dbReference>
<keyword evidence="3" id="KW-0479">Metal-binding</keyword>
<name>A0AAW6T0M3_9MICO</name>
<dbReference type="InterPro" id="IPR006128">
    <property type="entry name" value="Lipoprotein_PsaA-like"/>
</dbReference>
<dbReference type="EMBL" id="JASATX010000001">
    <property type="protein sequence ID" value="MDI2097371.1"/>
    <property type="molecule type" value="Genomic_DNA"/>
</dbReference>
<evidence type="ECO:0000313" key="8">
    <source>
        <dbReference type="Proteomes" id="UP001321506"/>
    </source>
</evidence>
<evidence type="ECO:0000256" key="2">
    <source>
        <dbReference type="ARBA" id="ARBA00022448"/>
    </source>
</evidence>
<dbReference type="SUPFAM" id="SSF53807">
    <property type="entry name" value="Helical backbone' metal receptor"/>
    <property type="match status" value="1"/>
</dbReference>
<dbReference type="CDD" id="cd01137">
    <property type="entry name" value="PsaA"/>
    <property type="match status" value="1"/>
</dbReference>
<dbReference type="GO" id="GO:0046872">
    <property type="term" value="F:metal ion binding"/>
    <property type="evidence" value="ECO:0007669"/>
    <property type="project" value="UniProtKB-KW"/>
</dbReference>
<dbReference type="Gene3D" id="3.40.50.1980">
    <property type="entry name" value="Nitrogenase molybdenum iron protein domain"/>
    <property type="match status" value="2"/>
</dbReference>
<evidence type="ECO:0000256" key="1">
    <source>
        <dbReference type="ARBA" id="ARBA00004196"/>
    </source>
</evidence>
<dbReference type="AlphaFoldDB" id="A0AAW6T0M3"/>
<keyword evidence="2 5" id="KW-0813">Transport</keyword>
<sequence length="297" mass="31370">MALALGGCTTSSTDAAAPGTGETGRPTVLTTFTVIADMARVVGGDRIEVASITKVGAEIHGYEPTPSDLRAAASASLILDNGLGLERWFESFVDRLDVPHAVLSDGVEPIAIKAGDYEGLPNPHAWMSPIAGQSYVDNVAAALAELLPEHAQEFERNAIAYKAELQAIADDLASTVESIPADHRMLVTCEGAFSYLARDLGLDEAYLWPVNSDTQGTPQQIKQAIETVRERQVPAVFCETTVNPASQQQVARESGAAFAGLLYVDSLSEADGPVPTYLDLLRYDVALIAEGLGGGAR</sequence>
<evidence type="ECO:0000256" key="6">
    <source>
        <dbReference type="SAM" id="MobiDB-lite"/>
    </source>
</evidence>
<protein>
    <submittedName>
        <fullName evidence="7">Metal ABC transporter substrate-binding protein</fullName>
    </submittedName>
</protein>
<dbReference type="PRINTS" id="PR00691">
    <property type="entry name" value="ADHESINB"/>
</dbReference>
<evidence type="ECO:0000256" key="3">
    <source>
        <dbReference type="ARBA" id="ARBA00022723"/>
    </source>
</evidence>
<dbReference type="Pfam" id="PF01297">
    <property type="entry name" value="ZnuA"/>
    <property type="match status" value="1"/>
</dbReference>
<keyword evidence="4" id="KW-0732">Signal</keyword>
<evidence type="ECO:0000256" key="5">
    <source>
        <dbReference type="RuleBase" id="RU003512"/>
    </source>
</evidence>
<keyword evidence="8" id="KW-1185">Reference proteome</keyword>
<dbReference type="InterPro" id="IPR006127">
    <property type="entry name" value="ZnuA-like"/>
</dbReference>
<dbReference type="GO" id="GO:0030001">
    <property type="term" value="P:metal ion transport"/>
    <property type="evidence" value="ECO:0007669"/>
    <property type="project" value="InterPro"/>
</dbReference>
<dbReference type="InterPro" id="IPR006129">
    <property type="entry name" value="AdhesinB"/>
</dbReference>
<reference evidence="7 8" key="1">
    <citation type="submission" date="2023-04" db="EMBL/GenBank/DDBJ databases">
        <title>Klugiella caeni sp. nov. isolated from the sludge of biochemical tank.</title>
        <authorList>
            <person name="Geng K."/>
        </authorList>
    </citation>
    <scope>NUCLEOTIDE SEQUENCE [LARGE SCALE GENOMIC DNA]</scope>
    <source>
        <strain evidence="7 8">YN-L-19</strain>
    </source>
</reference>